<feature type="transmembrane region" description="Helical" evidence="2">
    <location>
        <begin position="32"/>
        <end position="51"/>
    </location>
</feature>
<dbReference type="AlphaFoldDB" id="A0A0R3MXL5"/>
<reference evidence="3 4" key="1">
    <citation type="submission" date="2014-03" db="EMBL/GenBank/DDBJ databases">
        <title>Bradyrhizobium valentinum sp. nov., isolated from effective nodules of Lupinus mariae-josephae, a lupine endemic of basic-lime soils in Eastern Spain.</title>
        <authorList>
            <person name="Duran D."/>
            <person name="Rey L."/>
            <person name="Navarro A."/>
            <person name="Busquets A."/>
            <person name="Imperial J."/>
            <person name="Ruiz-Argueso T."/>
        </authorList>
    </citation>
    <scope>NUCLEOTIDE SEQUENCE [LARGE SCALE GENOMIC DNA]</scope>
    <source>
        <strain evidence="3 4">CCBAU 23086</strain>
    </source>
</reference>
<gene>
    <name evidence="3" type="ORF">CQ14_00420</name>
</gene>
<evidence type="ECO:0000313" key="3">
    <source>
        <dbReference type="EMBL" id="KRR22805.1"/>
    </source>
</evidence>
<evidence type="ECO:0000256" key="2">
    <source>
        <dbReference type="SAM" id="Phobius"/>
    </source>
</evidence>
<organism evidence="3 4">
    <name type="scientific">Bradyrhizobium lablabi</name>
    <dbReference type="NCBI Taxonomy" id="722472"/>
    <lineage>
        <taxon>Bacteria</taxon>
        <taxon>Pseudomonadati</taxon>
        <taxon>Pseudomonadota</taxon>
        <taxon>Alphaproteobacteria</taxon>
        <taxon>Hyphomicrobiales</taxon>
        <taxon>Nitrobacteraceae</taxon>
        <taxon>Bradyrhizobium</taxon>
    </lineage>
</organism>
<protein>
    <submittedName>
        <fullName evidence="3">Uncharacterized protein</fullName>
    </submittedName>
</protein>
<accession>A0A0R3MXL5</accession>
<evidence type="ECO:0000313" key="4">
    <source>
        <dbReference type="Proteomes" id="UP000051660"/>
    </source>
</evidence>
<dbReference type="Proteomes" id="UP000051660">
    <property type="component" value="Unassembled WGS sequence"/>
</dbReference>
<dbReference type="RefSeq" id="WP_057859167.1">
    <property type="nucleotide sequence ID" value="NZ_LLYB01000071.1"/>
</dbReference>
<evidence type="ECO:0000256" key="1">
    <source>
        <dbReference type="SAM" id="MobiDB-lite"/>
    </source>
</evidence>
<proteinExistence type="predicted"/>
<keyword evidence="2" id="KW-0812">Transmembrane</keyword>
<comment type="caution">
    <text evidence="3">The sequence shown here is derived from an EMBL/GenBank/DDBJ whole genome shotgun (WGS) entry which is preliminary data.</text>
</comment>
<dbReference type="EMBL" id="LLYB01000071">
    <property type="protein sequence ID" value="KRR22805.1"/>
    <property type="molecule type" value="Genomic_DNA"/>
</dbReference>
<dbReference type="OrthoDB" id="7998839at2"/>
<keyword evidence="2" id="KW-1133">Transmembrane helix</keyword>
<keyword evidence="2" id="KW-0472">Membrane</keyword>
<name>A0A0R3MXL5_9BRAD</name>
<feature type="region of interest" description="Disordered" evidence="1">
    <location>
        <begin position="1"/>
        <end position="20"/>
    </location>
</feature>
<sequence>MSRSAFDPFGEPVPAVDPSTEPVRASKWLKSAGIGLFWGLVGVIVLARAVFFEPSDLTFERAVAWAQSLLASL</sequence>